<evidence type="ECO:0000256" key="3">
    <source>
        <dbReference type="ARBA" id="ARBA00022670"/>
    </source>
</evidence>
<gene>
    <name evidence="10" type="ORF">OJ962_20575</name>
</gene>
<evidence type="ECO:0000256" key="4">
    <source>
        <dbReference type="ARBA" id="ARBA00022801"/>
    </source>
</evidence>
<keyword evidence="3" id="KW-0645">Protease</keyword>
<keyword evidence="10" id="KW-0121">Carboxypeptidase</keyword>
<dbReference type="PROSITE" id="PS52035">
    <property type="entry name" value="PEPTIDASE_M14"/>
    <property type="match status" value="1"/>
</dbReference>
<feature type="chain" id="PRO_5045368170" evidence="8">
    <location>
        <begin position="22"/>
        <end position="953"/>
    </location>
</feature>
<accession>A0ABT4RN53</accession>
<evidence type="ECO:0000256" key="5">
    <source>
        <dbReference type="ARBA" id="ARBA00022833"/>
    </source>
</evidence>
<evidence type="ECO:0000256" key="1">
    <source>
        <dbReference type="ARBA" id="ARBA00001947"/>
    </source>
</evidence>
<evidence type="ECO:0000256" key="8">
    <source>
        <dbReference type="SAM" id="SignalP"/>
    </source>
</evidence>
<name>A0ABT4RN53_9ACTN</name>
<sequence>MRRALGCALAVLACTAGEAGAQIVAPPWCGTVEPDAAAALPDGTRAGDPAGSFPHIPAYAIGCTLDKIAAASNGRMKVEEVGRSVQGRPLYLATIDARETEAQRTASDNYKAIRATQLSDPAASLAKLAAAGDAVKAPALFQGSIHGNEFQGTDAVLMQLERLATTPRGTDPVVDRILDHTIVGALVNINPDGRVAGTRANADGFDMNRDYLIQSQPEMQVSTRVMREWSAPIFVDLHGYFTPAMLGGPTKPHSEAVEYDLFLKWNQLRLDRTEAAFNAAGFQLQRPINDWCSTGQPPASGVCPNGETPGPDVAEGLDDQAPHFSAIYGEVTGLDASTFETCQTEACGGRLGARRQGEIMIDTTLRHLADERVALLRDTLEVARRGVAGAARPECCPAPFDTDHNWMVEYPTAFVIPVGAGQRSDAEANRLVRWLLENQVEVHTLNAAASFGGQTFAAGSYVVPMKQARRGMAHTALSVGTDISARISRVYAPPTAWSLGYLWGADTVTIPAGASFSPASTKITAPVPAGSGVSGSGEMTVLTVNSPSAIRTLNATLAAGVGGYRTGDGRVAFRGEPDALVAAAAANEVRLVRATASSLGALEQITRVPRIAVMTAAPNQETWALERLGYVADAVGTAALNGAVDPLAGYDTIFNSGTWPTGTANAVARTRLSAFFARGGGYVGGGTSAGAFLASAGEVAGLTTANRSGNGRSGIINWVRAPFSPITGAYPARDTAIVDPPVWFTSMPSSWAVDGSLPESDFLAAGLWPDDAQSLSAPGSAVIAHGLNTAGTSRQAVFAMNPLYRAIPEREWPMLAAALNWSAAGPDVVSEALATGVVSGTVPATLSLSLGAAATFPPFVPGVEEDYEAGTTAKVISTAGDAALSVSQPGHMTNGAFTLAEPLRVSFSKAAWTGPVSNESVDVTFRQRIKRTDPLRTGTYSRTVTFTLSTTSP</sequence>
<dbReference type="PANTHER" id="PTHR11705:SF143">
    <property type="entry name" value="SLL0236 PROTEIN"/>
    <property type="match status" value="1"/>
</dbReference>
<comment type="caution">
    <text evidence="10">The sequence shown here is derived from an EMBL/GenBank/DDBJ whole genome shotgun (WGS) entry which is preliminary data.</text>
</comment>
<reference evidence="10" key="1">
    <citation type="submission" date="2022-10" db="EMBL/GenBank/DDBJ databases">
        <title>The WGS of Solirubrobacter sp. CPCC 204708.</title>
        <authorList>
            <person name="Jiang Z."/>
        </authorList>
    </citation>
    <scope>NUCLEOTIDE SEQUENCE</scope>
    <source>
        <strain evidence="10">CPCC 204708</strain>
    </source>
</reference>
<dbReference type="SUPFAM" id="SSF53187">
    <property type="entry name" value="Zn-dependent exopeptidases"/>
    <property type="match status" value="1"/>
</dbReference>
<evidence type="ECO:0000256" key="6">
    <source>
        <dbReference type="ARBA" id="ARBA00023049"/>
    </source>
</evidence>
<comment type="similarity">
    <text evidence="2 7">Belongs to the peptidase M14 family.</text>
</comment>
<dbReference type="EMBL" id="JAPCID010000031">
    <property type="protein sequence ID" value="MDA0139910.1"/>
    <property type="molecule type" value="Genomic_DNA"/>
</dbReference>
<comment type="cofactor">
    <cofactor evidence="1">
        <name>Zn(2+)</name>
        <dbReference type="ChEBI" id="CHEBI:29105"/>
    </cofactor>
</comment>
<feature type="domain" description="Peptidase M14" evidence="9">
    <location>
        <begin position="53"/>
        <end position="360"/>
    </location>
</feature>
<proteinExistence type="inferred from homology"/>
<dbReference type="Pfam" id="PF00246">
    <property type="entry name" value="Peptidase_M14"/>
    <property type="match status" value="1"/>
</dbReference>
<dbReference type="Proteomes" id="UP001147700">
    <property type="component" value="Unassembled WGS sequence"/>
</dbReference>
<dbReference type="PANTHER" id="PTHR11705">
    <property type="entry name" value="PROTEASE FAMILY M14 CARBOXYPEPTIDASE A,B"/>
    <property type="match status" value="1"/>
</dbReference>
<dbReference type="RefSeq" id="WP_202952592.1">
    <property type="nucleotide sequence ID" value="NZ_JAPCID010000031.1"/>
</dbReference>
<dbReference type="Gene3D" id="3.40.630.10">
    <property type="entry name" value="Zn peptidases"/>
    <property type="match status" value="1"/>
</dbReference>
<feature type="active site" description="Proton donor/acceptor" evidence="7">
    <location>
        <position position="340"/>
    </location>
</feature>
<dbReference type="GO" id="GO:0004180">
    <property type="term" value="F:carboxypeptidase activity"/>
    <property type="evidence" value="ECO:0007669"/>
    <property type="project" value="UniProtKB-KW"/>
</dbReference>
<evidence type="ECO:0000313" key="11">
    <source>
        <dbReference type="Proteomes" id="UP001147700"/>
    </source>
</evidence>
<keyword evidence="4" id="KW-0378">Hydrolase</keyword>
<evidence type="ECO:0000259" key="9">
    <source>
        <dbReference type="PROSITE" id="PS52035"/>
    </source>
</evidence>
<evidence type="ECO:0000256" key="7">
    <source>
        <dbReference type="PROSITE-ProRule" id="PRU01379"/>
    </source>
</evidence>
<evidence type="ECO:0000256" key="2">
    <source>
        <dbReference type="ARBA" id="ARBA00005988"/>
    </source>
</evidence>
<keyword evidence="6" id="KW-0482">Metalloprotease</keyword>
<protein>
    <submittedName>
        <fullName evidence="10">M14 family zinc carboxypeptidase</fullName>
    </submittedName>
</protein>
<organism evidence="10 11">
    <name type="scientific">Solirubrobacter deserti</name>
    <dbReference type="NCBI Taxonomy" id="2282478"/>
    <lineage>
        <taxon>Bacteria</taxon>
        <taxon>Bacillati</taxon>
        <taxon>Actinomycetota</taxon>
        <taxon>Thermoleophilia</taxon>
        <taxon>Solirubrobacterales</taxon>
        <taxon>Solirubrobacteraceae</taxon>
        <taxon>Solirubrobacter</taxon>
    </lineage>
</organism>
<keyword evidence="11" id="KW-1185">Reference proteome</keyword>
<keyword evidence="5" id="KW-0862">Zinc</keyword>
<feature type="signal peptide" evidence="8">
    <location>
        <begin position="1"/>
        <end position="21"/>
    </location>
</feature>
<dbReference type="SMART" id="SM00631">
    <property type="entry name" value="Zn_pept"/>
    <property type="match status" value="1"/>
</dbReference>
<evidence type="ECO:0000313" key="10">
    <source>
        <dbReference type="EMBL" id="MDA0139910.1"/>
    </source>
</evidence>
<keyword evidence="8" id="KW-0732">Signal</keyword>
<dbReference type="InterPro" id="IPR000834">
    <property type="entry name" value="Peptidase_M14"/>
</dbReference>